<dbReference type="GO" id="GO:0005524">
    <property type="term" value="F:ATP binding"/>
    <property type="evidence" value="ECO:0007669"/>
    <property type="project" value="UniProtKB-KW"/>
</dbReference>
<dbReference type="InterPro" id="IPR002197">
    <property type="entry name" value="HTH_Fis"/>
</dbReference>
<dbReference type="EMBL" id="JMCB01000019">
    <property type="protein sequence ID" value="KFE62967.1"/>
    <property type="molecule type" value="Genomic_DNA"/>
</dbReference>
<dbReference type="Pfam" id="PF02954">
    <property type="entry name" value="HTH_8"/>
    <property type="match status" value="1"/>
</dbReference>
<keyword evidence="6" id="KW-0175">Coiled coil</keyword>
<evidence type="ECO:0000256" key="5">
    <source>
        <dbReference type="ARBA" id="ARBA00023163"/>
    </source>
</evidence>
<dbReference type="SUPFAM" id="SSF46689">
    <property type="entry name" value="Homeodomain-like"/>
    <property type="match status" value="1"/>
</dbReference>
<evidence type="ECO:0000256" key="6">
    <source>
        <dbReference type="SAM" id="Coils"/>
    </source>
</evidence>
<dbReference type="PROSITE" id="PS00676">
    <property type="entry name" value="SIGMA54_INTERACT_2"/>
    <property type="match status" value="1"/>
</dbReference>
<dbReference type="PROSITE" id="PS50045">
    <property type="entry name" value="SIGMA54_INTERACT_4"/>
    <property type="match status" value="1"/>
</dbReference>
<feature type="region of interest" description="Disordered" evidence="7">
    <location>
        <begin position="1"/>
        <end position="20"/>
    </location>
</feature>
<keyword evidence="4" id="KW-0238">DNA-binding</keyword>
<dbReference type="PRINTS" id="PR01590">
    <property type="entry name" value="HTHFIS"/>
</dbReference>
<dbReference type="PATRIC" id="fig|394096.3.peg.7351"/>
<dbReference type="InterPro" id="IPR058031">
    <property type="entry name" value="AAA_lid_NorR"/>
</dbReference>
<dbReference type="PROSITE" id="PS00675">
    <property type="entry name" value="SIGMA54_INTERACT_1"/>
    <property type="match status" value="1"/>
</dbReference>
<dbReference type="InterPro" id="IPR010523">
    <property type="entry name" value="XylR_N"/>
</dbReference>
<dbReference type="InterPro" id="IPR025944">
    <property type="entry name" value="Sigma_54_int_dom_CS"/>
</dbReference>
<feature type="coiled-coil region" evidence="6">
    <location>
        <begin position="224"/>
        <end position="251"/>
    </location>
</feature>
<dbReference type="SUPFAM" id="SSF111126">
    <property type="entry name" value="Ligand-binding domain in the NO signalling and Golgi transport"/>
    <property type="match status" value="1"/>
</dbReference>
<dbReference type="Proteomes" id="UP000028725">
    <property type="component" value="Unassembled WGS sequence"/>
</dbReference>
<keyword evidence="3" id="KW-0805">Transcription regulation</keyword>
<dbReference type="FunFam" id="3.40.50.300:FF:000006">
    <property type="entry name" value="DNA-binding transcriptional regulator NtrC"/>
    <property type="match status" value="1"/>
</dbReference>
<proteinExistence type="predicted"/>
<evidence type="ECO:0000256" key="3">
    <source>
        <dbReference type="ARBA" id="ARBA00023015"/>
    </source>
</evidence>
<dbReference type="Pfam" id="PF25601">
    <property type="entry name" value="AAA_lid_14"/>
    <property type="match status" value="1"/>
</dbReference>
<comment type="caution">
    <text evidence="9">The sequence shown here is derived from an EMBL/GenBank/DDBJ whole genome shotgun (WGS) entry which is preliminary data.</text>
</comment>
<dbReference type="InterPro" id="IPR009057">
    <property type="entry name" value="Homeodomain-like_sf"/>
</dbReference>
<dbReference type="InterPro" id="IPR002078">
    <property type="entry name" value="Sigma_54_int"/>
</dbReference>
<dbReference type="SMART" id="SM00989">
    <property type="entry name" value="V4R"/>
    <property type="match status" value="1"/>
</dbReference>
<dbReference type="InterPro" id="IPR025662">
    <property type="entry name" value="Sigma_54_int_dom_ATP-bd_1"/>
</dbReference>
<keyword evidence="10" id="KW-1185">Reference proteome</keyword>
<gene>
    <name evidence="9" type="ORF">DB31_3026</name>
</gene>
<dbReference type="Gene3D" id="1.10.8.60">
    <property type="match status" value="1"/>
</dbReference>
<dbReference type="Gene3D" id="1.10.10.60">
    <property type="entry name" value="Homeodomain-like"/>
    <property type="match status" value="1"/>
</dbReference>
<dbReference type="Pfam" id="PF00158">
    <property type="entry name" value="Sigma54_activat"/>
    <property type="match status" value="1"/>
</dbReference>
<dbReference type="Pfam" id="PF02830">
    <property type="entry name" value="V4R"/>
    <property type="match status" value="1"/>
</dbReference>
<dbReference type="InterPro" id="IPR003593">
    <property type="entry name" value="AAA+_ATPase"/>
</dbReference>
<dbReference type="InterPro" id="IPR025943">
    <property type="entry name" value="Sigma_54_int_dom_ATP-bd_2"/>
</dbReference>
<dbReference type="AlphaFoldDB" id="A0A085W5K4"/>
<dbReference type="SMART" id="SM00382">
    <property type="entry name" value="AAA"/>
    <property type="match status" value="1"/>
</dbReference>
<keyword evidence="1" id="KW-0547">Nucleotide-binding</keyword>
<dbReference type="InterPro" id="IPR027417">
    <property type="entry name" value="P-loop_NTPase"/>
</dbReference>
<accession>A0A085W5K4</accession>
<evidence type="ECO:0000256" key="4">
    <source>
        <dbReference type="ARBA" id="ARBA00023125"/>
    </source>
</evidence>
<dbReference type="CDD" id="cd00009">
    <property type="entry name" value="AAA"/>
    <property type="match status" value="1"/>
</dbReference>
<organism evidence="9 10">
    <name type="scientific">Hyalangium minutum</name>
    <dbReference type="NCBI Taxonomy" id="394096"/>
    <lineage>
        <taxon>Bacteria</taxon>
        <taxon>Pseudomonadati</taxon>
        <taxon>Myxococcota</taxon>
        <taxon>Myxococcia</taxon>
        <taxon>Myxococcales</taxon>
        <taxon>Cystobacterineae</taxon>
        <taxon>Archangiaceae</taxon>
        <taxon>Hyalangium</taxon>
    </lineage>
</organism>
<keyword evidence="5" id="KW-0804">Transcription</keyword>
<dbReference type="PROSITE" id="PS00688">
    <property type="entry name" value="SIGMA54_INTERACT_3"/>
    <property type="match status" value="1"/>
</dbReference>
<dbReference type="PANTHER" id="PTHR32071">
    <property type="entry name" value="TRANSCRIPTIONAL REGULATORY PROTEIN"/>
    <property type="match status" value="1"/>
</dbReference>
<dbReference type="SUPFAM" id="SSF52540">
    <property type="entry name" value="P-loop containing nucleoside triphosphate hydrolases"/>
    <property type="match status" value="1"/>
</dbReference>
<evidence type="ECO:0000256" key="1">
    <source>
        <dbReference type="ARBA" id="ARBA00022741"/>
    </source>
</evidence>
<evidence type="ECO:0000313" key="10">
    <source>
        <dbReference type="Proteomes" id="UP000028725"/>
    </source>
</evidence>
<protein>
    <submittedName>
        <fullName evidence="9">Response regulator of zinc sigma-54-dependent two-component system</fullName>
    </submittedName>
</protein>
<dbReference type="Pfam" id="PF06505">
    <property type="entry name" value="XylR_N"/>
    <property type="match status" value="1"/>
</dbReference>
<dbReference type="InterPro" id="IPR004096">
    <property type="entry name" value="V4R"/>
</dbReference>
<evidence type="ECO:0000313" key="9">
    <source>
        <dbReference type="EMBL" id="KFE62967.1"/>
    </source>
</evidence>
<sequence>MRGGSQIDSVLHRSGRSQGPMAEGLQLDLRELLSFEPEGGLIHFAGQRALLMDAVVLGLLRKELIGTVGMTAARGILTRLGFAHGWRTAEAMKTAFPWPNEASWRRAGGRLHTLQGQVLFEPVERRPEDGPEPFAEALWRESYEAEQHLLHVGRADQPVCWSLTGFASGYMSYCHGKAIYCLETKCVGKGDAVCQILGKPGEEWGPECVEALRFYETQCMEGTLGQVTEALKQAEQKLRVKRRTLARVTGDTEDPSGMVSRTEEMKRVLGLARRAAKVDSTVLITGESGVGKERIARLIHDESGRAPKAFVAVNCAAVTESLLESELFGHTKGAFTGATHDRPGLFEAASGGTLFLDEVGEVPPAMQAKLLRALQEKEVRRVGENQSRKVDVRVVAATNRHLLEEVNAGRFRQDLYYRLRVIELRIPPLRERRDDILPLARLLLAEATERLGRRVSSFSPQATDQLLRYPWPGNVRELGNAIERAVALCEGARVEQEDLPEEVRAAPPTFLPGATPRTLEDMEREYILAVLARNDGNRSRTAEQLDIGLATLYRKLKQYGHPEAPN</sequence>
<dbReference type="STRING" id="394096.DB31_3026"/>
<feature type="domain" description="Sigma-54 factor interaction" evidence="8">
    <location>
        <begin position="258"/>
        <end position="487"/>
    </location>
</feature>
<dbReference type="Gene3D" id="3.30.1380.20">
    <property type="entry name" value="Trafficking protein particle complex subunit 3"/>
    <property type="match status" value="1"/>
</dbReference>
<evidence type="ECO:0000259" key="8">
    <source>
        <dbReference type="PROSITE" id="PS50045"/>
    </source>
</evidence>
<name>A0A085W5K4_9BACT</name>
<keyword evidence="2" id="KW-0067">ATP-binding</keyword>
<evidence type="ECO:0000256" key="7">
    <source>
        <dbReference type="SAM" id="MobiDB-lite"/>
    </source>
</evidence>
<evidence type="ECO:0000256" key="2">
    <source>
        <dbReference type="ARBA" id="ARBA00022840"/>
    </source>
</evidence>
<dbReference type="InterPro" id="IPR024096">
    <property type="entry name" value="NO_sig/Golgi_transp_ligand-bd"/>
</dbReference>
<dbReference type="GO" id="GO:0006355">
    <property type="term" value="P:regulation of DNA-templated transcription"/>
    <property type="evidence" value="ECO:0007669"/>
    <property type="project" value="InterPro"/>
</dbReference>
<dbReference type="Gene3D" id="3.40.50.300">
    <property type="entry name" value="P-loop containing nucleotide triphosphate hydrolases"/>
    <property type="match status" value="1"/>
</dbReference>
<reference evidence="9 10" key="1">
    <citation type="submission" date="2014-04" db="EMBL/GenBank/DDBJ databases">
        <title>Genome assembly of Hyalangium minutum DSM 14724.</title>
        <authorList>
            <person name="Sharma G."/>
            <person name="Subramanian S."/>
        </authorList>
    </citation>
    <scope>NUCLEOTIDE SEQUENCE [LARGE SCALE GENOMIC DNA]</scope>
    <source>
        <strain evidence="9 10">DSM 14724</strain>
    </source>
</reference>
<dbReference type="GO" id="GO:0043565">
    <property type="term" value="F:sequence-specific DNA binding"/>
    <property type="evidence" value="ECO:0007669"/>
    <property type="project" value="InterPro"/>
</dbReference>